<dbReference type="Gene3D" id="3.40.395.10">
    <property type="entry name" value="Adenoviral Proteinase, Chain A"/>
    <property type="match status" value="1"/>
</dbReference>
<organism evidence="7 8">
    <name type="scientific">Coniochaeta pulveracea</name>
    <dbReference type="NCBI Taxonomy" id="177199"/>
    <lineage>
        <taxon>Eukaryota</taxon>
        <taxon>Fungi</taxon>
        <taxon>Dikarya</taxon>
        <taxon>Ascomycota</taxon>
        <taxon>Pezizomycotina</taxon>
        <taxon>Sordariomycetes</taxon>
        <taxon>Sordariomycetidae</taxon>
        <taxon>Coniochaetales</taxon>
        <taxon>Coniochaetaceae</taxon>
        <taxon>Coniochaeta</taxon>
    </lineage>
</organism>
<dbReference type="OrthoDB" id="1939479at2759"/>
<sequence>MRRDDKRWHCQCDAEHLSDFALWVRKNDPDHSKKRKAEDQELPELEARTIIQTRTIPEPVELANTRRNRSMYRNFAGKLRIMGSKVKRFLRTLGDELYKSVQTIEAEETRHVDDTGSHLVVKRFKRQYSRPYQAGKTTSPVEELSPDFDWADDNGRSYVGNNELESLYTMFEGWGKAIETGKIIGGYSIRDIKNTHRIMMNSEDKNVDLSIAVHQYLRQLFGGFSKEGQKIAEEKFRSMCADVCHFLITTYGDSNENNFAAWKAKFSRPPKHLPEGMFRYMERHAAKETRDFLVFVLSLKPLFKAGSRDSVHMALAKILVDLDAVNKMEVPPSLVAYPGRNGEPIMPGSFPIDVDDVVEEIPADEAHLKIRPAYDLRHPDPVLPIGDATPYMPRQVHTMRQPRGILRKNAKPFRQPPSPRPGDKPRVAKLQFKDRVAEYKPIHDLAEKYGVRKAPSARTERLWGQWWGYLLGNYNTHVQGRLPAMARCMPSGRPEDQTMEEAGGFGVNIDSETGKEVSKRYETKYDVFLHEVQQDLSEQSAVSPVVKKDDRPLVSTNDAWRKHLQALPSKPTPEKDAPRPGDHLVLQRPKCLTPPTPVKTDEERERELRLLFNDLEFNDKGEIVHTKLLIPSAELIIATRKITDLEVRRQLLEDEKADAERRLKEETQKLAEEKARREAEAKAQLERERHEREKAERREKQLATIREAAQRLAQLGLRAPSKPVIATLPTDWQTRVDATCQAPDQTATLITASDGTALSRRDFEEKLLPPTAWLNDNVIGSSVRYVADWVNKRAADADQPPCVATNTFFWQFVEDAKPNVARVSKKQGIRPDNFTKIKTILIPINKNAHWTLAVVFPQLKAVTHMDSFRRGHGDPHVHERLLNWAKTMMGSAFKQEEWVSLNIDAPQQTNGWDCGVFAITNSLCIALGIDPNKAYSESQLAAQRHQLAAVLLNGGFQGDFDLSDL</sequence>
<evidence type="ECO:0000256" key="3">
    <source>
        <dbReference type="ARBA" id="ARBA00022801"/>
    </source>
</evidence>
<dbReference type="STRING" id="177199.A0A420YHV7"/>
<keyword evidence="3" id="KW-0378">Hydrolase</keyword>
<evidence type="ECO:0000259" key="6">
    <source>
        <dbReference type="PROSITE" id="PS50600"/>
    </source>
</evidence>
<keyword evidence="4" id="KW-0788">Thiol protease</keyword>
<comment type="caution">
    <text evidence="7">The sequence shown here is derived from an EMBL/GenBank/DDBJ whole genome shotgun (WGS) entry which is preliminary data.</text>
</comment>
<dbReference type="InterPro" id="IPR038765">
    <property type="entry name" value="Papain-like_cys_pep_sf"/>
</dbReference>
<dbReference type="GO" id="GO:0006508">
    <property type="term" value="P:proteolysis"/>
    <property type="evidence" value="ECO:0007669"/>
    <property type="project" value="UniProtKB-KW"/>
</dbReference>
<evidence type="ECO:0000256" key="4">
    <source>
        <dbReference type="ARBA" id="ARBA00022807"/>
    </source>
</evidence>
<dbReference type="SUPFAM" id="SSF54001">
    <property type="entry name" value="Cysteine proteinases"/>
    <property type="match status" value="1"/>
</dbReference>
<feature type="domain" description="Ubiquitin-like protease family profile" evidence="6">
    <location>
        <begin position="748"/>
        <end position="925"/>
    </location>
</feature>
<dbReference type="InterPro" id="IPR003653">
    <property type="entry name" value="Peptidase_C48_C"/>
</dbReference>
<proteinExistence type="inferred from homology"/>
<dbReference type="GO" id="GO:0008234">
    <property type="term" value="F:cysteine-type peptidase activity"/>
    <property type="evidence" value="ECO:0007669"/>
    <property type="project" value="UniProtKB-KW"/>
</dbReference>
<dbReference type="GO" id="GO:0019784">
    <property type="term" value="F:deNEDDylase activity"/>
    <property type="evidence" value="ECO:0007669"/>
    <property type="project" value="InterPro"/>
</dbReference>
<dbReference type="InterPro" id="IPR044613">
    <property type="entry name" value="Nep1/2-like"/>
</dbReference>
<evidence type="ECO:0000256" key="2">
    <source>
        <dbReference type="ARBA" id="ARBA00022670"/>
    </source>
</evidence>
<feature type="region of interest" description="Disordered" evidence="5">
    <location>
        <begin position="564"/>
        <end position="604"/>
    </location>
</feature>
<dbReference type="GO" id="GO:0000338">
    <property type="term" value="P:protein deneddylation"/>
    <property type="evidence" value="ECO:0007669"/>
    <property type="project" value="TreeGrafter"/>
</dbReference>
<feature type="compositionally biased region" description="Basic and acidic residues" evidence="5">
    <location>
        <begin position="572"/>
        <end position="582"/>
    </location>
</feature>
<evidence type="ECO:0000256" key="5">
    <source>
        <dbReference type="SAM" id="MobiDB-lite"/>
    </source>
</evidence>
<dbReference type="AlphaFoldDB" id="A0A420YHV7"/>
<accession>A0A420YHV7</accession>
<evidence type="ECO:0000256" key="1">
    <source>
        <dbReference type="ARBA" id="ARBA00005234"/>
    </source>
</evidence>
<keyword evidence="8" id="KW-1185">Reference proteome</keyword>
<name>A0A420YHV7_9PEZI</name>
<evidence type="ECO:0000313" key="7">
    <source>
        <dbReference type="EMBL" id="RKU47467.1"/>
    </source>
</evidence>
<dbReference type="PROSITE" id="PS50600">
    <property type="entry name" value="ULP_PROTEASE"/>
    <property type="match status" value="1"/>
</dbReference>
<evidence type="ECO:0000313" key="8">
    <source>
        <dbReference type="Proteomes" id="UP000275385"/>
    </source>
</evidence>
<comment type="similarity">
    <text evidence="1">Belongs to the peptidase C48 family.</text>
</comment>
<reference evidence="7 8" key="1">
    <citation type="submission" date="2018-08" db="EMBL/GenBank/DDBJ databases">
        <title>Draft genome of the lignicolous fungus Coniochaeta pulveracea.</title>
        <authorList>
            <person name="Borstlap C.J."/>
            <person name="De Witt R.N."/>
            <person name="Botha A."/>
            <person name="Volschenk H."/>
        </authorList>
    </citation>
    <scope>NUCLEOTIDE SEQUENCE [LARGE SCALE GENOMIC DNA]</scope>
    <source>
        <strain evidence="7 8">CAB683</strain>
    </source>
</reference>
<dbReference type="EMBL" id="QVQW01000009">
    <property type="protein sequence ID" value="RKU47467.1"/>
    <property type="molecule type" value="Genomic_DNA"/>
</dbReference>
<dbReference type="Proteomes" id="UP000275385">
    <property type="component" value="Unassembled WGS sequence"/>
</dbReference>
<feature type="region of interest" description="Disordered" evidence="5">
    <location>
        <begin position="668"/>
        <end position="700"/>
    </location>
</feature>
<dbReference type="PANTHER" id="PTHR46468:SF1">
    <property type="entry name" value="SENTRIN-SPECIFIC PROTEASE 8"/>
    <property type="match status" value="1"/>
</dbReference>
<keyword evidence="2" id="KW-0645">Protease</keyword>
<dbReference type="PANTHER" id="PTHR46468">
    <property type="entry name" value="SENTRIN-SPECIFIC PROTEASE 8"/>
    <property type="match status" value="1"/>
</dbReference>
<protein>
    <recommendedName>
        <fullName evidence="6">Ubiquitin-like protease family profile domain-containing protein</fullName>
    </recommendedName>
</protein>
<dbReference type="Pfam" id="PF02902">
    <property type="entry name" value="Peptidase_C48"/>
    <property type="match status" value="1"/>
</dbReference>
<gene>
    <name evidence="7" type="ORF">DL546_009299</name>
</gene>